<dbReference type="SUPFAM" id="SSF52058">
    <property type="entry name" value="L domain-like"/>
    <property type="match status" value="1"/>
</dbReference>
<evidence type="ECO:0000256" key="8">
    <source>
        <dbReference type="ARBA" id="ARBA00022729"/>
    </source>
</evidence>
<reference evidence="16" key="1">
    <citation type="submission" date="2025-08" db="UniProtKB">
        <authorList>
            <consortium name="Ensembl"/>
        </authorList>
    </citation>
    <scope>IDENTIFICATION</scope>
</reference>
<evidence type="ECO:0000256" key="1">
    <source>
        <dbReference type="ARBA" id="ARBA00004498"/>
    </source>
</evidence>
<dbReference type="SMART" id="SM00013">
    <property type="entry name" value="LRRNT"/>
    <property type="match status" value="1"/>
</dbReference>
<keyword evidence="11" id="KW-0325">Glycoprotein</keyword>
<evidence type="ECO:0000256" key="5">
    <source>
        <dbReference type="ARBA" id="ARBA00022525"/>
    </source>
</evidence>
<evidence type="ECO:0000256" key="3">
    <source>
        <dbReference type="ARBA" id="ARBA00011226"/>
    </source>
</evidence>
<dbReference type="Proteomes" id="UP000694388">
    <property type="component" value="Unplaced"/>
</dbReference>
<dbReference type="Pfam" id="PF13855">
    <property type="entry name" value="LRR_8"/>
    <property type="match status" value="2"/>
</dbReference>
<dbReference type="InterPro" id="IPR001611">
    <property type="entry name" value="Leu-rich_rpt"/>
</dbReference>
<dbReference type="PANTHER" id="PTHR45712:SF4">
    <property type="entry name" value="FIBROMODULIN"/>
    <property type="match status" value="1"/>
</dbReference>
<evidence type="ECO:0000256" key="9">
    <source>
        <dbReference type="ARBA" id="ARBA00022737"/>
    </source>
</evidence>
<feature type="domain" description="LRRNT" evidence="15">
    <location>
        <begin position="57"/>
        <end position="91"/>
    </location>
</feature>
<evidence type="ECO:0000313" key="16">
    <source>
        <dbReference type="Ensembl" id="ENSEBUP00000006461.1"/>
    </source>
</evidence>
<name>A0A8C4NNI1_EPTBU</name>
<dbReference type="GO" id="GO:0005615">
    <property type="term" value="C:extracellular space"/>
    <property type="evidence" value="ECO:0007669"/>
    <property type="project" value="TreeGrafter"/>
</dbReference>
<accession>A0A8C4NNI1</accession>
<dbReference type="GeneTree" id="ENSGT00940000157007"/>
<dbReference type="InterPro" id="IPR050333">
    <property type="entry name" value="SLRP"/>
</dbReference>
<organism evidence="16 17">
    <name type="scientific">Eptatretus burgeri</name>
    <name type="common">Inshore hagfish</name>
    <dbReference type="NCBI Taxonomy" id="7764"/>
    <lineage>
        <taxon>Eukaryota</taxon>
        <taxon>Metazoa</taxon>
        <taxon>Chordata</taxon>
        <taxon>Craniata</taxon>
        <taxon>Vertebrata</taxon>
        <taxon>Cyclostomata</taxon>
        <taxon>Myxini</taxon>
        <taxon>Myxiniformes</taxon>
        <taxon>Myxinidae</taxon>
        <taxon>Eptatretinae</taxon>
        <taxon>Eptatretus</taxon>
    </lineage>
</organism>
<comment type="similarity">
    <text evidence="2">Belongs to the small leucine-rich proteoglycan (SLRP) family. SLRP class II subfamily.</text>
</comment>
<dbReference type="InterPro" id="IPR000372">
    <property type="entry name" value="LRRNT"/>
</dbReference>
<keyword evidence="5" id="KW-0964">Secreted</keyword>
<keyword evidence="10" id="KW-0654">Proteoglycan</keyword>
<dbReference type="Ensembl" id="ENSEBUT00000006917.1">
    <property type="protein sequence ID" value="ENSEBUP00000006461.1"/>
    <property type="gene ID" value="ENSEBUG00000004275.1"/>
</dbReference>
<reference evidence="16" key="2">
    <citation type="submission" date="2025-09" db="UniProtKB">
        <authorList>
            <consortium name="Ensembl"/>
        </authorList>
    </citation>
    <scope>IDENTIFICATION</scope>
</reference>
<proteinExistence type="inferred from homology"/>
<dbReference type="SMART" id="SM00364">
    <property type="entry name" value="LRR_BAC"/>
    <property type="match status" value="6"/>
</dbReference>
<sequence>MKIITFSFRLWATLLVSLLALTGVQGTTREFYEALQMAVMKAKVGIDLSGYLGYGYGCPSICSCPPQFPNAMSCEGQKLEKLPAIPQRIQYLYLNNNQIDEIKEDFFANASGLSWLVMQYNNLVSDTISGSAFTHLEGLQRLYLDYNSLSEIPGSLPTGLKELSINHNRLNKLDIGYLVNLTKLRINYNSLTDLGDSLKNLQSLKLFEASGNKIKQLPLGLPTSLRQFYIEGNEIDSVSEDYFSSMSNLSYVRLSGNKLQNSGVPSSVFNIPSLVELDLAYNNLSKVPLVSPNLKYLYLQGNSIEELSPSSFCHSGSYSDLRVLRLDGNKIKRSDLPLGTYNCLQHAWEMLF</sequence>
<evidence type="ECO:0000256" key="11">
    <source>
        <dbReference type="ARBA" id="ARBA00023180"/>
    </source>
</evidence>
<comment type="subcellular location">
    <subcellularLocation>
        <location evidence="1">Secreted</location>
        <location evidence="1">Extracellular space</location>
        <location evidence="1">Extracellular matrix</location>
    </subcellularLocation>
</comment>
<evidence type="ECO:0000256" key="14">
    <source>
        <dbReference type="SAM" id="SignalP"/>
    </source>
</evidence>
<comment type="subunit">
    <text evidence="3">Binds to type I and type II collagen.</text>
</comment>
<feature type="signal peptide" evidence="14">
    <location>
        <begin position="1"/>
        <end position="26"/>
    </location>
</feature>
<evidence type="ECO:0000256" key="12">
    <source>
        <dbReference type="ARBA" id="ARBA00025136"/>
    </source>
</evidence>
<dbReference type="AlphaFoldDB" id="A0A8C4NNI1"/>
<evidence type="ECO:0000259" key="15">
    <source>
        <dbReference type="SMART" id="SM00013"/>
    </source>
</evidence>
<keyword evidence="9" id="KW-0677">Repeat</keyword>
<protein>
    <recommendedName>
        <fullName evidence="4">Fibromodulin</fullName>
    </recommendedName>
    <alternativeName>
        <fullName evidence="13">Keratan sulfate proteoglycan fibromodulin</fullName>
    </alternativeName>
</protein>
<evidence type="ECO:0000256" key="10">
    <source>
        <dbReference type="ARBA" id="ARBA00022974"/>
    </source>
</evidence>
<dbReference type="Pfam" id="PF00560">
    <property type="entry name" value="LRR_1"/>
    <property type="match status" value="1"/>
</dbReference>
<keyword evidence="7" id="KW-0433">Leucine-rich repeat</keyword>
<evidence type="ECO:0000256" key="2">
    <source>
        <dbReference type="ARBA" id="ARBA00005818"/>
    </source>
</evidence>
<evidence type="ECO:0000256" key="4">
    <source>
        <dbReference type="ARBA" id="ARBA00018230"/>
    </source>
</evidence>
<dbReference type="Gene3D" id="3.80.10.10">
    <property type="entry name" value="Ribonuclease Inhibitor"/>
    <property type="match status" value="2"/>
</dbReference>
<dbReference type="SMART" id="SM00369">
    <property type="entry name" value="LRR_TYP"/>
    <property type="match status" value="7"/>
</dbReference>
<dbReference type="InterPro" id="IPR003591">
    <property type="entry name" value="Leu-rich_rpt_typical-subtyp"/>
</dbReference>
<keyword evidence="6" id="KW-0272">Extracellular matrix</keyword>
<dbReference type="PANTHER" id="PTHR45712">
    <property type="entry name" value="AGAP008170-PA"/>
    <property type="match status" value="1"/>
</dbReference>
<feature type="chain" id="PRO_5034567385" description="Fibromodulin" evidence="14">
    <location>
        <begin position="27"/>
        <end position="352"/>
    </location>
</feature>
<comment type="function">
    <text evidence="12">Affects the rate of fibrils formation. May have a primary role in collagen fibrillogenesis.</text>
</comment>
<evidence type="ECO:0000256" key="7">
    <source>
        <dbReference type="ARBA" id="ARBA00022614"/>
    </source>
</evidence>
<keyword evidence="17" id="KW-1185">Reference proteome</keyword>
<dbReference type="OMA" id="KQMPYIP"/>
<evidence type="ECO:0000256" key="13">
    <source>
        <dbReference type="ARBA" id="ARBA00032216"/>
    </source>
</evidence>
<evidence type="ECO:0000313" key="17">
    <source>
        <dbReference type="Proteomes" id="UP000694388"/>
    </source>
</evidence>
<dbReference type="InterPro" id="IPR032675">
    <property type="entry name" value="LRR_dom_sf"/>
</dbReference>
<dbReference type="PROSITE" id="PS51450">
    <property type="entry name" value="LRR"/>
    <property type="match status" value="1"/>
</dbReference>
<keyword evidence="8 14" id="KW-0732">Signal</keyword>
<evidence type="ECO:0000256" key="6">
    <source>
        <dbReference type="ARBA" id="ARBA00022530"/>
    </source>
</evidence>